<accession>A0ABD0J5L8</accession>
<sequence>MGTVAVVNRLRQSGSEGARVAILRTSLSEMRINWWGQTQPDTHTLKFHHTNRGCRSDEGGWSMGRGGGGEELSCEQPPSLFFIIAAAIRKKLGRSQ</sequence>
<protein>
    <submittedName>
        <fullName evidence="2">Uncharacterized protein</fullName>
    </submittedName>
</protein>
<gene>
    <name evidence="2" type="ORF">BaRGS_00038726</name>
</gene>
<proteinExistence type="predicted"/>
<dbReference type="Proteomes" id="UP001519460">
    <property type="component" value="Unassembled WGS sequence"/>
</dbReference>
<organism evidence="2 3">
    <name type="scientific">Batillaria attramentaria</name>
    <dbReference type="NCBI Taxonomy" id="370345"/>
    <lineage>
        <taxon>Eukaryota</taxon>
        <taxon>Metazoa</taxon>
        <taxon>Spiralia</taxon>
        <taxon>Lophotrochozoa</taxon>
        <taxon>Mollusca</taxon>
        <taxon>Gastropoda</taxon>
        <taxon>Caenogastropoda</taxon>
        <taxon>Sorbeoconcha</taxon>
        <taxon>Cerithioidea</taxon>
        <taxon>Batillariidae</taxon>
        <taxon>Batillaria</taxon>
    </lineage>
</organism>
<feature type="compositionally biased region" description="Gly residues" evidence="1">
    <location>
        <begin position="61"/>
        <end position="70"/>
    </location>
</feature>
<feature type="region of interest" description="Disordered" evidence="1">
    <location>
        <begin position="51"/>
        <end position="72"/>
    </location>
</feature>
<evidence type="ECO:0000313" key="2">
    <source>
        <dbReference type="EMBL" id="KAK7461224.1"/>
    </source>
</evidence>
<dbReference type="EMBL" id="JACVVK020000639">
    <property type="protein sequence ID" value="KAK7461224.1"/>
    <property type="molecule type" value="Genomic_DNA"/>
</dbReference>
<reference evidence="2 3" key="1">
    <citation type="journal article" date="2023" name="Sci. Data">
        <title>Genome assembly of the Korean intertidal mud-creeper Batillaria attramentaria.</title>
        <authorList>
            <person name="Patra A.K."/>
            <person name="Ho P.T."/>
            <person name="Jun S."/>
            <person name="Lee S.J."/>
            <person name="Kim Y."/>
            <person name="Won Y.J."/>
        </authorList>
    </citation>
    <scope>NUCLEOTIDE SEQUENCE [LARGE SCALE GENOMIC DNA]</scope>
    <source>
        <strain evidence="2">Wonlab-2016</strain>
    </source>
</reference>
<name>A0ABD0J5L8_9CAEN</name>
<keyword evidence="3" id="KW-1185">Reference proteome</keyword>
<dbReference type="AlphaFoldDB" id="A0ABD0J5L8"/>
<comment type="caution">
    <text evidence="2">The sequence shown here is derived from an EMBL/GenBank/DDBJ whole genome shotgun (WGS) entry which is preliminary data.</text>
</comment>
<evidence type="ECO:0000256" key="1">
    <source>
        <dbReference type="SAM" id="MobiDB-lite"/>
    </source>
</evidence>
<evidence type="ECO:0000313" key="3">
    <source>
        <dbReference type="Proteomes" id="UP001519460"/>
    </source>
</evidence>